<comment type="caution">
    <text evidence="1">The sequence shown here is derived from an EMBL/GenBank/DDBJ whole genome shotgun (WGS) entry which is preliminary data.</text>
</comment>
<reference evidence="1 2" key="1">
    <citation type="submission" date="2018-03" db="EMBL/GenBank/DDBJ databases">
        <title>Whole genome sequencing of Histamine producing bacteria.</title>
        <authorList>
            <person name="Butler K."/>
        </authorList>
    </citation>
    <scope>NUCLEOTIDE SEQUENCE [LARGE SCALE GENOMIC DNA]</scope>
    <source>
        <strain evidence="1 2">Res.4.1</strain>
    </source>
</reference>
<sequence length="118" mass="13781">MIFTNDGKSFSNGQTVCSALKEFLEKNKDSFERSLIPDLSHIDNRAENINGIDISEVTYQGNGKYQLDYSYDWFVYRGCSDMDEYDESEESVMFSMDEKGNIEFDTSHFEERDTIEEF</sequence>
<name>A0A2T3KV86_PHOLD</name>
<dbReference type="EMBL" id="PYNS01000008">
    <property type="protein sequence ID" value="PSV11014.1"/>
    <property type="molecule type" value="Genomic_DNA"/>
</dbReference>
<dbReference type="AlphaFoldDB" id="A0A2T3KV86"/>
<evidence type="ECO:0000313" key="2">
    <source>
        <dbReference type="Proteomes" id="UP000240530"/>
    </source>
</evidence>
<dbReference type="Proteomes" id="UP000240530">
    <property type="component" value="Unassembled WGS sequence"/>
</dbReference>
<evidence type="ECO:0000313" key="1">
    <source>
        <dbReference type="EMBL" id="PSV11014.1"/>
    </source>
</evidence>
<dbReference type="RefSeq" id="WP_107184922.1">
    <property type="nucleotide sequence ID" value="NZ_JAWQGC010000001.1"/>
</dbReference>
<gene>
    <name evidence="1" type="ORF">C0W93_09765</name>
</gene>
<accession>A0A2T3KV86</accession>
<organism evidence="1 2">
    <name type="scientific">Photobacterium leiognathi subsp. mandapamensis</name>
    <name type="common">Photobacterium mandapamensis</name>
    <dbReference type="NCBI Taxonomy" id="48408"/>
    <lineage>
        <taxon>Bacteria</taxon>
        <taxon>Pseudomonadati</taxon>
        <taxon>Pseudomonadota</taxon>
        <taxon>Gammaproteobacteria</taxon>
        <taxon>Vibrionales</taxon>
        <taxon>Vibrionaceae</taxon>
        <taxon>Photobacterium</taxon>
    </lineage>
</organism>
<protein>
    <submittedName>
        <fullName evidence="1">Uncharacterized protein</fullName>
    </submittedName>
</protein>
<proteinExistence type="predicted"/>